<protein>
    <submittedName>
        <fullName evidence="2">Universal stress protein</fullName>
    </submittedName>
</protein>
<name>A0ABU3CKV1_9FLAO</name>
<accession>A0ABU3CKV1</accession>
<dbReference type="CDD" id="cd00293">
    <property type="entry name" value="USP-like"/>
    <property type="match status" value="1"/>
</dbReference>
<proteinExistence type="predicted"/>
<dbReference type="SUPFAM" id="SSF52402">
    <property type="entry name" value="Adenine nucleotide alpha hydrolases-like"/>
    <property type="match status" value="1"/>
</dbReference>
<dbReference type="RefSeq" id="WP_311495134.1">
    <property type="nucleotide sequence ID" value="NZ_JAVRHO010000012.1"/>
</dbReference>
<evidence type="ECO:0000313" key="2">
    <source>
        <dbReference type="EMBL" id="MDT0646971.1"/>
    </source>
</evidence>
<reference evidence="2 3" key="1">
    <citation type="submission" date="2023-09" db="EMBL/GenBank/DDBJ databases">
        <authorList>
            <person name="Rey-Velasco X."/>
        </authorList>
    </citation>
    <scope>NUCLEOTIDE SEQUENCE [LARGE SCALE GENOMIC DNA]</scope>
    <source>
        <strain evidence="2 3">F260</strain>
    </source>
</reference>
<dbReference type="Pfam" id="PF00582">
    <property type="entry name" value="Usp"/>
    <property type="match status" value="1"/>
</dbReference>
<keyword evidence="3" id="KW-1185">Reference proteome</keyword>
<evidence type="ECO:0000313" key="3">
    <source>
        <dbReference type="Proteomes" id="UP001245285"/>
    </source>
</evidence>
<feature type="domain" description="UspA" evidence="1">
    <location>
        <begin position="2"/>
        <end position="137"/>
    </location>
</feature>
<dbReference type="Proteomes" id="UP001245285">
    <property type="component" value="Unassembled WGS sequence"/>
</dbReference>
<organism evidence="2 3">
    <name type="scientific">Autumnicola lenta</name>
    <dbReference type="NCBI Taxonomy" id="3075593"/>
    <lineage>
        <taxon>Bacteria</taxon>
        <taxon>Pseudomonadati</taxon>
        <taxon>Bacteroidota</taxon>
        <taxon>Flavobacteriia</taxon>
        <taxon>Flavobacteriales</taxon>
        <taxon>Flavobacteriaceae</taxon>
        <taxon>Autumnicola</taxon>
    </lineage>
</organism>
<dbReference type="Gene3D" id="3.40.50.12370">
    <property type="match status" value="1"/>
</dbReference>
<sequence>MNVLILTDFSEVSENAGKYALDYLAGRPGNIYVLNIQDFNFSKSNGKALEKQMLHISAELHKTVEMLKNLSKNKNQGFHSILSSDYLINAIRKCVTEKKIDLIFIGAASKDVRHHPILGNHAYEVVRKIKCNIVAVPAKSVYQKPETSILPIDYSVLSQEKVLNLVHNCDFVRDTHITVVEINKGTSGELKKELVQYGLAKKLPEATLHYMNIKDSDFFNRDLLFEIQDKFDIIAIIGKNLNVCDKLLHARYGLCAKVDNALPILVLHE</sequence>
<evidence type="ECO:0000259" key="1">
    <source>
        <dbReference type="Pfam" id="PF00582"/>
    </source>
</evidence>
<gene>
    <name evidence="2" type="ORF">RM545_09730</name>
</gene>
<comment type="caution">
    <text evidence="2">The sequence shown here is derived from an EMBL/GenBank/DDBJ whole genome shotgun (WGS) entry which is preliminary data.</text>
</comment>
<dbReference type="InterPro" id="IPR006016">
    <property type="entry name" value="UspA"/>
</dbReference>
<dbReference type="EMBL" id="JAVRHO010000012">
    <property type="protein sequence ID" value="MDT0646971.1"/>
    <property type="molecule type" value="Genomic_DNA"/>
</dbReference>